<dbReference type="CDD" id="cd15465">
    <property type="entry name" value="bS6_mito"/>
    <property type="match status" value="1"/>
</dbReference>
<dbReference type="Proteomes" id="UP001176521">
    <property type="component" value="Unassembled WGS sequence"/>
</dbReference>
<dbReference type="InterPro" id="IPR014717">
    <property type="entry name" value="Transl_elong_EF1B/ribsomal_bS6"/>
</dbReference>
<sequence>MPLYELFCIASASLESAPLRDLVKSTSQLILTNGGAVRGMQYWGRRTLPQRTRRHQQYHNEGDYFLLHFDTNPRVLSTLSSRLRADPRVIRWTTLKLGERRLADVVPPGTSGHDGDAGAATDAGMGSRPIKAGPSGILLGGRTVKGPGAQ</sequence>
<dbReference type="GO" id="GO:0070181">
    <property type="term" value="F:small ribosomal subunit rRNA binding"/>
    <property type="evidence" value="ECO:0007669"/>
    <property type="project" value="TreeGrafter"/>
</dbReference>
<comment type="caution">
    <text evidence="3">The sequence shown here is derived from an EMBL/GenBank/DDBJ whole genome shotgun (WGS) entry which is preliminary data.</text>
</comment>
<keyword evidence="4" id="KW-1185">Reference proteome</keyword>
<comment type="similarity">
    <text evidence="1">Belongs to the bacterial ribosomal protein bS6 family.</text>
</comment>
<feature type="compositionally biased region" description="Low complexity" evidence="2">
    <location>
        <begin position="117"/>
        <end position="127"/>
    </location>
</feature>
<dbReference type="GO" id="GO:0006412">
    <property type="term" value="P:translation"/>
    <property type="evidence" value="ECO:0007669"/>
    <property type="project" value="InterPro"/>
</dbReference>
<dbReference type="AlphaFoldDB" id="A0AAN6JHD5"/>
<evidence type="ECO:0000313" key="4">
    <source>
        <dbReference type="Proteomes" id="UP001176521"/>
    </source>
</evidence>
<dbReference type="Pfam" id="PF01250">
    <property type="entry name" value="Ribosomal_S6"/>
    <property type="match status" value="1"/>
</dbReference>
<dbReference type="GO" id="GO:0005763">
    <property type="term" value="C:mitochondrial small ribosomal subunit"/>
    <property type="evidence" value="ECO:0007669"/>
    <property type="project" value="TreeGrafter"/>
</dbReference>
<proteinExistence type="inferred from homology"/>
<dbReference type="PANTHER" id="PTHR21011">
    <property type="entry name" value="MITOCHONDRIAL 28S RIBOSOMAL PROTEIN S6"/>
    <property type="match status" value="1"/>
</dbReference>
<dbReference type="GO" id="GO:0003735">
    <property type="term" value="F:structural constituent of ribosome"/>
    <property type="evidence" value="ECO:0007669"/>
    <property type="project" value="InterPro"/>
</dbReference>
<accession>A0AAN6JHD5</accession>
<evidence type="ECO:0000256" key="1">
    <source>
        <dbReference type="ARBA" id="ARBA00009512"/>
    </source>
</evidence>
<evidence type="ECO:0000313" key="3">
    <source>
        <dbReference type="EMBL" id="KAK0520211.1"/>
    </source>
</evidence>
<evidence type="ECO:0000256" key="2">
    <source>
        <dbReference type="SAM" id="MobiDB-lite"/>
    </source>
</evidence>
<protein>
    <recommendedName>
        <fullName evidence="5">Ribosomal protein S6</fullName>
    </recommendedName>
</protein>
<dbReference type="Gene3D" id="3.30.70.60">
    <property type="match status" value="1"/>
</dbReference>
<name>A0AAN6JHD5_9BASI</name>
<organism evidence="3 4">
    <name type="scientific">Tilletia horrida</name>
    <dbReference type="NCBI Taxonomy" id="155126"/>
    <lineage>
        <taxon>Eukaryota</taxon>
        <taxon>Fungi</taxon>
        <taxon>Dikarya</taxon>
        <taxon>Basidiomycota</taxon>
        <taxon>Ustilaginomycotina</taxon>
        <taxon>Exobasidiomycetes</taxon>
        <taxon>Tilletiales</taxon>
        <taxon>Tilletiaceae</taxon>
        <taxon>Tilletia</taxon>
    </lineage>
</organism>
<gene>
    <name evidence="3" type="ORF">OC842_007173</name>
</gene>
<dbReference type="InterPro" id="IPR000529">
    <property type="entry name" value="Ribosomal_bS6"/>
</dbReference>
<reference evidence="3" key="1">
    <citation type="journal article" date="2023" name="PhytoFront">
        <title>Draft Genome Resources of Seven Strains of Tilletia horrida, Causal Agent of Kernel Smut of Rice.</title>
        <authorList>
            <person name="Khanal S."/>
            <person name="Antony Babu S."/>
            <person name="Zhou X.G."/>
        </authorList>
    </citation>
    <scope>NUCLEOTIDE SEQUENCE</scope>
    <source>
        <strain evidence="3">TX3</strain>
    </source>
</reference>
<dbReference type="InterPro" id="IPR035980">
    <property type="entry name" value="Ribosomal_bS6_sf"/>
</dbReference>
<dbReference type="EMBL" id="JAPDMQ010000828">
    <property type="protein sequence ID" value="KAK0520211.1"/>
    <property type="molecule type" value="Genomic_DNA"/>
</dbReference>
<dbReference type="SUPFAM" id="SSF54995">
    <property type="entry name" value="Ribosomal protein S6"/>
    <property type="match status" value="1"/>
</dbReference>
<dbReference type="NCBIfam" id="TIGR00166">
    <property type="entry name" value="S6"/>
    <property type="match status" value="1"/>
</dbReference>
<feature type="region of interest" description="Disordered" evidence="2">
    <location>
        <begin position="104"/>
        <end position="150"/>
    </location>
</feature>
<dbReference type="PANTHER" id="PTHR21011:SF1">
    <property type="entry name" value="SMALL RIBOSOMAL SUBUNIT PROTEIN BS6M"/>
    <property type="match status" value="1"/>
</dbReference>
<evidence type="ECO:0008006" key="5">
    <source>
        <dbReference type="Google" id="ProtNLM"/>
    </source>
</evidence>